<keyword evidence="2" id="KW-0732">Signal</keyword>
<evidence type="ECO:0000256" key="1">
    <source>
        <dbReference type="ARBA" id="ARBA00004613"/>
    </source>
</evidence>
<proteinExistence type="predicted"/>
<evidence type="ECO:0000313" key="6">
    <source>
        <dbReference type="Proteomes" id="UP000322976"/>
    </source>
</evidence>
<gene>
    <name evidence="5" type="ORF">FWJ32_04180</name>
</gene>
<dbReference type="PANTHER" id="PTHR34216:SF3">
    <property type="entry name" value="POLY-BETA-1,6-N-ACETYL-D-GLUCOSAMINE N-DEACETYLASE"/>
    <property type="match status" value="1"/>
</dbReference>
<dbReference type="EMBL" id="VTPS01000004">
    <property type="protein sequence ID" value="TZE82803.1"/>
    <property type="molecule type" value="Genomic_DNA"/>
</dbReference>
<reference evidence="5 6" key="1">
    <citation type="submission" date="2019-08" db="EMBL/GenBank/DDBJ databases">
        <title>Calorimonas adulescens gen. nov., sp. nov., an anaerobic thermophilic bacterium from Sakhalin hot spring.</title>
        <authorList>
            <person name="Khomyakova M.A."/>
            <person name="Merkel A.Y."/>
            <person name="Novikov A."/>
            <person name="Bonch-Osmolovskaya E.A."/>
            <person name="Slobodkin A.I."/>
        </authorList>
    </citation>
    <scope>NUCLEOTIDE SEQUENCE [LARGE SCALE GENOMIC DNA]</scope>
    <source>
        <strain evidence="5 6">A05MB</strain>
    </source>
</reference>
<dbReference type="GO" id="GO:0005576">
    <property type="term" value="C:extracellular region"/>
    <property type="evidence" value="ECO:0007669"/>
    <property type="project" value="UniProtKB-SubCell"/>
</dbReference>
<protein>
    <submittedName>
        <fullName evidence="5">Polysaccharide deacetylase family protein</fullName>
    </submittedName>
</protein>
<feature type="region of interest" description="Disordered" evidence="3">
    <location>
        <begin position="37"/>
        <end position="56"/>
    </location>
</feature>
<feature type="compositionally biased region" description="Polar residues" evidence="3">
    <location>
        <begin position="47"/>
        <end position="56"/>
    </location>
</feature>
<evidence type="ECO:0000256" key="2">
    <source>
        <dbReference type="ARBA" id="ARBA00022729"/>
    </source>
</evidence>
<keyword evidence="6" id="KW-1185">Reference proteome</keyword>
<dbReference type="InterPro" id="IPR051398">
    <property type="entry name" value="Polysacch_Deacetylase"/>
</dbReference>
<organism evidence="5 6">
    <name type="scientific">Calorimonas adulescens</name>
    <dbReference type="NCBI Taxonomy" id="2606906"/>
    <lineage>
        <taxon>Bacteria</taxon>
        <taxon>Bacillati</taxon>
        <taxon>Bacillota</taxon>
        <taxon>Clostridia</taxon>
        <taxon>Thermoanaerobacterales</taxon>
        <taxon>Thermoanaerobacteraceae</taxon>
        <taxon>Calorimonas</taxon>
    </lineage>
</organism>
<comment type="caution">
    <text evidence="5">The sequence shown here is derived from an EMBL/GenBank/DDBJ whole genome shotgun (WGS) entry which is preliminary data.</text>
</comment>
<evidence type="ECO:0000313" key="5">
    <source>
        <dbReference type="EMBL" id="TZE82803.1"/>
    </source>
</evidence>
<dbReference type="InterPro" id="IPR011330">
    <property type="entry name" value="Glyco_hydro/deAcase_b/a-brl"/>
</dbReference>
<dbReference type="Pfam" id="PF01522">
    <property type="entry name" value="Polysacc_deac_1"/>
    <property type="match status" value="1"/>
</dbReference>
<feature type="domain" description="NodB homology" evidence="4">
    <location>
        <begin position="124"/>
        <end position="253"/>
    </location>
</feature>
<evidence type="ECO:0000256" key="3">
    <source>
        <dbReference type="SAM" id="MobiDB-lite"/>
    </source>
</evidence>
<name>A0A5D8QGY7_9THEO</name>
<dbReference type="PROSITE" id="PS51257">
    <property type="entry name" value="PROKAR_LIPOPROTEIN"/>
    <property type="match status" value="1"/>
</dbReference>
<dbReference type="GO" id="GO:0016810">
    <property type="term" value="F:hydrolase activity, acting on carbon-nitrogen (but not peptide) bonds"/>
    <property type="evidence" value="ECO:0007669"/>
    <property type="project" value="InterPro"/>
</dbReference>
<sequence>MKRLLMLLLIVLMLVSTGCGIVPPKQSEGVGVKPQIPAAKGEAGKDNPQTEQQKSVNYSEVKPNELGQVMILMYHEIGDKEAEWERTPDNFRKDLQTLYDKGYRLISLNDLLDGNINVEAGFTPVVLTFDDGDLGQFKVKVVNGKPEPDPNSAVGILMDFYKEHPDFGRAATFYIYYPLPFREREYIGYKLKFLVDNGFEIGNHTDTHANLSKLDVNGIQKELGLNLRHTQEYVPGYNVNSLALPYGSVFKEYSKYLLDGSYDGIKYHNKAVLMVGANPAESPYDVEFDPLKVPRVRGSEMNVDGLGIYDWIKYFDEHPEKRYVSDGDPDTIVVPKGTDNRINRGKFTNKRVVVY</sequence>
<dbReference type="PANTHER" id="PTHR34216">
    <property type="match status" value="1"/>
</dbReference>
<dbReference type="Gene3D" id="3.20.20.370">
    <property type="entry name" value="Glycoside hydrolase/deacetylase"/>
    <property type="match status" value="1"/>
</dbReference>
<evidence type="ECO:0000259" key="4">
    <source>
        <dbReference type="Pfam" id="PF01522"/>
    </source>
</evidence>
<dbReference type="Proteomes" id="UP000322976">
    <property type="component" value="Unassembled WGS sequence"/>
</dbReference>
<dbReference type="RefSeq" id="WP_149544717.1">
    <property type="nucleotide sequence ID" value="NZ_VTPS01000004.1"/>
</dbReference>
<accession>A0A5D8QGY7</accession>
<dbReference type="GO" id="GO:0005975">
    <property type="term" value="P:carbohydrate metabolic process"/>
    <property type="evidence" value="ECO:0007669"/>
    <property type="project" value="InterPro"/>
</dbReference>
<dbReference type="SUPFAM" id="SSF88713">
    <property type="entry name" value="Glycoside hydrolase/deacetylase"/>
    <property type="match status" value="1"/>
</dbReference>
<dbReference type="InterPro" id="IPR002509">
    <property type="entry name" value="NODB_dom"/>
</dbReference>
<dbReference type="AlphaFoldDB" id="A0A5D8QGY7"/>
<comment type="subcellular location">
    <subcellularLocation>
        <location evidence="1">Secreted</location>
    </subcellularLocation>
</comment>